<evidence type="ECO:0000259" key="2">
    <source>
        <dbReference type="PROSITE" id="PS50110"/>
    </source>
</evidence>
<name>A0A1G5PJF5_9GAMM</name>
<dbReference type="RefSeq" id="WP_092991730.1">
    <property type="nucleotide sequence ID" value="NZ_FMWD01000001.1"/>
</dbReference>
<dbReference type="Pfam" id="PF00072">
    <property type="entry name" value="Response_reg"/>
    <property type="match status" value="1"/>
</dbReference>
<reference evidence="3 4" key="1">
    <citation type="submission" date="2016-10" db="EMBL/GenBank/DDBJ databases">
        <authorList>
            <person name="de Groot N.N."/>
        </authorList>
    </citation>
    <scope>NUCLEOTIDE SEQUENCE [LARGE SCALE GENOMIC DNA]</scope>
    <source>
        <strain evidence="3 4">HLD2</strain>
    </source>
</reference>
<evidence type="ECO:0000313" key="4">
    <source>
        <dbReference type="Proteomes" id="UP000199648"/>
    </source>
</evidence>
<proteinExistence type="predicted"/>
<keyword evidence="1" id="KW-0597">Phosphoprotein</keyword>
<dbReference type="AlphaFoldDB" id="A0A1G5PJF5"/>
<feature type="domain" description="Response regulatory" evidence="2">
    <location>
        <begin position="5"/>
        <end position="128"/>
    </location>
</feature>
<dbReference type="PANTHER" id="PTHR44520:SF2">
    <property type="entry name" value="RESPONSE REGULATOR RCP1"/>
    <property type="match status" value="1"/>
</dbReference>
<dbReference type="Gene3D" id="3.40.50.2300">
    <property type="match status" value="1"/>
</dbReference>
<dbReference type="PROSITE" id="PS50110">
    <property type="entry name" value="RESPONSE_REGULATORY"/>
    <property type="match status" value="1"/>
</dbReference>
<dbReference type="EMBL" id="FMWD01000001">
    <property type="protein sequence ID" value="SCZ49645.1"/>
    <property type="molecule type" value="Genomic_DNA"/>
</dbReference>
<dbReference type="STRING" id="415747.SAMN03097708_00222"/>
<dbReference type="CDD" id="cd17557">
    <property type="entry name" value="REC_Rcp-like"/>
    <property type="match status" value="1"/>
</dbReference>
<dbReference type="SUPFAM" id="SSF52172">
    <property type="entry name" value="CheY-like"/>
    <property type="match status" value="1"/>
</dbReference>
<sequence length="137" mass="15321">MNKPPILLVEDDEVDVMMVQRAFKKHGIDNPLYVAESGDKALELLRGKNGPKLVPKLILLDFNMPRMNGIAFLKELRADPELKALPTVALTSSSQPSDKATAFEYNVAGYFIKPVSYEALVELFGSIGRYWQLSEHV</sequence>
<protein>
    <submittedName>
        <fullName evidence="3">CheY chemotaxis protein or a CheY-like REC (Receiver) domain</fullName>
    </submittedName>
</protein>
<accession>A0A1G5PJF5</accession>
<dbReference type="Proteomes" id="UP000199648">
    <property type="component" value="Unassembled WGS sequence"/>
</dbReference>
<feature type="modified residue" description="4-aspartylphosphate" evidence="1">
    <location>
        <position position="61"/>
    </location>
</feature>
<keyword evidence="4" id="KW-1185">Reference proteome</keyword>
<dbReference type="SMART" id="SM00448">
    <property type="entry name" value="REC"/>
    <property type="match status" value="1"/>
</dbReference>
<evidence type="ECO:0000256" key="1">
    <source>
        <dbReference type="PROSITE-ProRule" id="PRU00169"/>
    </source>
</evidence>
<organism evidence="3 4">
    <name type="scientific">Thiohalomonas denitrificans</name>
    <dbReference type="NCBI Taxonomy" id="415747"/>
    <lineage>
        <taxon>Bacteria</taxon>
        <taxon>Pseudomonadati</taxon>
        <taxon>Pseudomonadota</taxon>
        <taxon>Gammaproteobacteria</taxon>
        <taxon>Thiohalomonadales</taxon>
        <taxon>Thiohalomonadaceae</taxon>
        <taxon>Thiohalomonas</taxon>
    </lineage>
</organism>
<dbReference type="InterPro" id="IPR052893">
    <property type="entry name" value="TCS_response_regulator"/>
</dbReference>
<dbReference type="InterPro" id="IPR001789">
    <property type="entry name" value="Sig_transdc_resp-reg_receiver"/>
</dbReference>
<dbReference type="OrthoDB" id="9793549at2"/>
<dbReference type="PANTHER" id="PTHR44520">
    <property type="entry name" value="RESPONSE REGULATOR RCP1-RELATED"/>
    <property type="match status" value="1"/>
</dbReference>
<dbReference type="GO" id="GO:0000160">
    <property type="term" value="P:phosphorelay signal transduction system"/>
    <property type="evidence" value="ECO:0007669"/>
    <property type="project" value="InterPro"/>
</dbReference>
<evidence type="ECO:0000313" key="3">
    <source>
        <dbReference type="EMBL" id="SCZ49645.1"/>
    </source>
</evidence>
<gene>
    <name evidence="3" type="ORF">SAMN03097708_00222</name>
</gene>
<dbReference type="InterPro" id="IPR011006">
    <property type="entry name" value="CheY-like_superfamily"/>
</dbReference>